<dbReference type="Proteomes" id="UP001168877">
    <property type="component" value="Unassembled WGS sequence"/>
</dbReference>
<organism evidence="2 3">
    <name type="scientific">Acer saccharum</name>
    <name type="common">Sugar maple</name>
    <dbReference type="NCBI Taxonomy" id="4024"/>
    <lineage>
        <taxon>Eukaryota</taxon>
        <taxon>Viridiplantae</taxon>
        <taxon>Streptophyta</taxon>
        <taxon>Embryophyta</taxon>
        <taxon>Tracheophyta</taxon>
        <taxon>Spermatophyta</taxon>
        <taxon>Magnoliopsida</taxon>
        <taxon>eudicotyledons</taxon>
        <taxon>Gunneridae</taxon>
        <taxon>Pentapetalae</taxon>
        <taxon>rosids</taxon>
        <taxon>malvids</taxon>
        <taxon>Sapindales</taxon>
        <taxon>Sapindaceae</taxon>
        <taxon>Hippocastanoideae</taxon>
        <taxon>Acereae</taxon>
        <taxon>Acer</taxon>
    </lineage>
</organism>
<keyword evidence="3" id="KW-1185">Reference proteome</keyword>
<reference evidence="2" key="1">
    <citation type="journal article" date="2022" name="Plant J.">
        <title>Strategies of tolerance reflected in two North American maple genomes.</title>
        <authorList>
            <person name="McEvoy S.L."/>
            <person name="Sezen U.U."/>
            <person name="Trouern-Trend A."/>
            <person name="McMahon S.M."/>
            <person name="Schaberg P.G."/>
            <person name="Yang J."/>
            <person name="Wegrzyn J.L."/>
            <person name="Swenson N.G."/>
        </authorList>
    </citation>
    <scope>NUCLEOTIDE SEQUENCE</scope>
    <source>
        <strain evidence="2">NS2018</strain>
    </source>
</reference>
<evidence type="ECO:0000256" key="1">
    <source>
        <dbReference type="SAM" id="MobiDB-lite"/>
    </source>
</evidence>
<dbReference type="AlphaFoldDB" id="A0AA39SU19"/>
<name>A0AA39SU19_ACESA</name>
<feature type="region of interest" description="Disordered" evidence="1">
    <location>
        <begin position="1"/>
        <end position="144"/>
    </location>
</feature>
<accession>A0AA39SU19</accession>
<sequence>MDRTERKKKKTKAATAEGDEDEGGRRRRRRWKEMKSKAGAAEGDEDEDEGGRRRRGEGPRSFPDSLPRVFKSAVGSSEPGSGCLNSAPPPVDEGTGIDSGGTGISGATASFGPFTTKRGEGVPWERDTGSEGSPTFSLPLNLEP</sequence>
<feature type="compositionally biased region" description="Basic residues" evidence="1">
    <location>
        <begin position="1"/>
        <end position="12"/>
    </location>
</feature>
<reference evidence="2" key="2">
    <citation type="submission" date="2023-06" db="EMBL/GenBank/DDBJ databases">
        <authorList>
            <person name="Swenson N.G."/>
            <person name="Wegrzyn J.L."/>
            <person name="Mcevoy S.L."/>
        </authorList>
    </citation>
    <scope>NUCLEOTIDE SEQUENCE</scope>
    <source>
        <strain evidence="2">NS2018</strain>
        <tissue evidence="2">Leaf</tissue>
    </source>
</reference>
<evidence type="ECO:0000313" key="3">
    <source>
        <dbReference type="Proteomes" id="UP001168877"/>
    </source>
</evidence>
<evidence type="ECO:0000313" key="2">
    <source>
        <dbReference type="EMBL" id="KAK0597383.1"/>
    </source>
</evidence>
<protein>
    <submittedName>
        <fullName evidence="2">Uncharacterized protein</fullName>
    </submittedName>
</protein>
<comment type="caution">
    <text evidence="2">The sequence shown here is derived from an EMBL/GenBank/DDBJ whole genome shotgun (WGS) entry which is preliminary data.</text>
</comment>
<gene>
    <name evidence="2" type="ORF">LWI29_024765</name>
</gene>
<proteinExistence type="predicted"/>
<dbReference type="EMBL" id="JAUESC010000004">
    <property type="protein sequence ID" value="KAK0597383.1"/>
    <property type="molecule type" value="Genomic_DNA"/>
</dbReference>
<feature type="compositionally biased region" description="Basic and acidic residues" evidence="1">
    <location>
        <begin position="117"/>
        <end position="129"/>
    </location>
</feature>